<sequence length="111" mass="13602">MEKYFQYNDIIIPEEEISNLNPDILKDLHDNANKFDEQNIYFILLFHYYHYKEEGKLEVAAYFSYLLSNYTFTCLKPLYYKDFSLRFAKEAIKLDEKKLYVKWLEELSKKL</sequence>
<dbReference type="EMBL" id="FOJY01000016">
    <property type="protein sequence ID" value="SFB26768.1"/>
    <property type="molecule type" value="Genomic_DNA"/>
</dbReference>
<dbReference type="RefSeq" id="WP_092873475.1">
    <property type="nucleotide sequence ID" value="NZ_FOJY01000016.1"/>
</dbReference>
<gene>
    <name evidence="1" type="ORF">SAMN05216249_11635</name>
</gene>
<dbReference type="AlphaFoldDB" id="A0A1I0ZQX9"/>
<accession>A0A1I0ZQX9</accession>
<evidence type="ECO:0000313" key="2">
    <source>
        <dbReference type="Proteomes" id="UP000198838"/>
    </source>
</evidence>
<reference evidence="1 2" key="1">
    <citation type="submission" date="2016-10" db="EMBL/GenBank/DDBJ databases">
        <authorList>
            <person name="de Groot N.N."/>
        </authorList>
    </citation>
    <scope>NUCLEOTIDE SEQUENCE [LARGE SCALE GENOMIC DNA]</scope>
    <source>
        <strain evidence="1 2">DSM 5522</strain>
    </source>
</reference>
<keyword evidence="2" id="KW-1185">Reference proteome</keyword>
<proteinExistence type="predicted"/>
<dbReference type="Proteomes" id="UP000198838">
    <property type="component" value="Unassembled WGS sequence"/>
</dbReference>
<dbReference type="STRING" id="1120918.SAMN05216249_11635"/>
<protein>
    <submittedName>
        <fullName evidence="1">Uncharacterized protein</fullName>
    </submittedName>
</protein>
<organism evidence="1 2">
    <name type="scientific">Acetitomaculum ruminis DSM 5522</name>
    <dbReference type="NCBI Taxonomy" id="1120918"/>
    <lineage>
        <taxon>Bacteria</taxon>
        <taxon>Bacillati</taxon>
        <taxon>Bacillota</taxon>
        <taxon>Clostridia</taxon>
        <taxon>Lachnospirales</taxon>
        <taxon>Lachnospiraceae</taxon>
        <taxon>Acetitomaculum</taxon>
    </lineage>
</organism>
<evidence type="ECO:0000313" key="1">
    <source>
        <dbReference type="EMBL" id="SFB26768.1"/>
    </source>
</evidence>
<name>A0A1I0ZQX9_9FIRM</name>